<dbReference type="Proteomes" id="UP001174691">
    <property type="component" value="Unassembled WGS sequence"/>
</dbReference>
<name>A0AA38R500_9PEZI</name>
<accession>A0AA38R500</accession>
<dbReference type="EMBL" id="JANBVN010000181">
    <property type="protein sequence ID" value="KAJ9134526.1"/>
    <property type="molecule type" value="Genomic_DNA"/>
</dbReference>
<organism evidence="1 2">
    <name type="scientific">Coniochaeta hoffmannii</name>
    <dbReference type="NCBI Taxonomy" id="91930"/>
    <lineage>
        <taxon>Eukaryota</taxon>
        <taxon>Fungi</taxon>
        <taxon>Dikarya</taxon>
        <taxon>Ascomycota</taxon>
        <taxon>Pezizomycotina</taxon>
        <taxon>Sordariomycetes</taxon>
        <taxon>Sordariomycetidae</taxon>
        <taxon>Coniochaetales</taxon>
        <taxon>Coniochaetaceae</taxon>
        <taxon>Coniochaeta</taxon>
    </lineage>
</organism>
<gene>
    <name evidence="1" type="ORF">NKR19_g8642</name>
</gene>
<proteinExistence type="predicted"/>
<keyword evidence="2" id="KW-1185">Reference proteome</keyword>
<comment type="caution">
    <text evidence="1">The sequence shown here is derived from an EMBL/GenBank/DDBJ whole genome shotgun (WGS) entry which is preliminary data.</text>
</comment>
<evidence type="ECO:0000313" key="1">
    <source>
        <dbReference type="EMBL" id="KAJ9134526.1"/>
    </source>
</evidence>
<sequence>MAATVQKLTEFDPPGYPYVDDGLTASQKSAWSQQISEWMTMEITATQPDGSPLPGPGDTDRTPLTQFFNGTFTAYDVDQKPVSITWIGFPNVVQHQYPNAPKRWQVADSSRDYQDEYLEWSLKKDATGNITVVTFTCEGPEYWEHLAKFSPNTLNSLYLNMNPQFASQMKSTDWWVGKHYNPLNKWNNSTTTGTIAHLVQRNNTLSAEVDIAAQGTVIRKDANGKIITDSNQLINCSGYGDPERNSDPTIGSSINSLARQGVSVSIDNPVALYIHSFNTANFQLDIEGTGNNMVPVPSGTFRWQRGNIAANMGLRLQVQVPDGVVGTGPNKGRQMTVSDIVDTSNSQNILYGAQFADYITMTVKGVGISGGTPAGPLPCPGQSARNVNELVALGIDKPKCNAKTNAPRARTRY</sequence>
<dbReference type="AlphaFoldDB" id="A0AA38R500"/>
<protein>
    <submittedName>
        <fullName evidence="1">Uncharacterized protein</fullName>
    </submittedName>
</protein>
<reference evidence="1" key="1">
    <citation type="submission" date="2022-07" db="EMBL/GenBank/DDBJ databases">
        <title>Fungi with potential for degradation of polypropylene.</title>
        <authorList>
            <person name="Gostincar C."/>
        </authorList>
    </citation>
    <scope>NUCLEOTIDE SEQUENCE</scope>
    <source>
        <strain evidence="1">EXF-13287</strain>
    </source>
</reference>
<evidence type="ECO:0000313" key="2">
    <source>
        <dbReference type="Proteomes" id="UP001174691"/>
    </source>
</evidence>